<dbReference type="EMBL" id="BHYL01000384">
    <property type="protein sequence ID" value="GCD21949.1"/>
    <property type="molecule type" value="Genomic_DNA"/>
</dbReference>
<feature type="chain" id="PRO_5019188766" description="Sporulation stage II protein D amidase enhancer LytB N-terminal domain-containing protein" evidence="1">
    <location>
        <begin position="31"/>
        <end position="887"/>
    </location>
</feature>
<evidence type="ECO:0000313" key="4">
    <source>
        <dbReference type="Proteomes" id="UP000288246"/>
    </source>
</evidence>
<gene>
    <name evidence="3" type="ORF">CTKZ_35110</name>
</gene>
<evidence type="ECO:0000259" key="2">
    <source>
        <dbReference type="Pfam" id="PF08486"/>
    </source>
</evidence>
<organism evidence="3 4">
    <name type="scientific">Cellulomonas algicola</name>
    <dbReference type="NCBI Taxonomy" id="2071633"/>
    <lineage>
        <taxon>Bacteria</taxon>
        <taxon>Bacillati</taxon>
        <taxon>Actinomycetota</taxon>
        <taxon>Actinomycetes</taxon>
        <taxon>Micrococcales</taxon>
        <taxon>Cellulomonadaceae</taxon>
        <taxon>Cellulomonas</taxon>
    </lineage>
</organism>
<reference evidence="3 4" key="1">
    <citation type="submission" date="2018-11" db="EMBL/GenBank/DDBJ databases">
        <title>Draft genome sequence of Cellulomonas takizawaensis strain TKZ-21.</title>
        <authorList>
            <person name="Yamamura H."/>
            <person name="Hayashi T."/>
            <person name="Hamada M."/>
            <person name="Serisawa Y."/>
            <person name="Matsuyama K."/>
            <person name="Nakagawa Y."/>
            <person name="Otoguro M."/>
            <person name="Yanagida F."/>
            <person name="Hayakawa M."/>
        </authorList>
    </citation>
    <scope>NUCLEOTIDE SEQUENCE [LARGE SCALE GENOMIC DNA]</scope>
    <source>
        <strain evidence="3 4">TKZ-21</strain>
    </source>
</reference>
<keyword evidence="4" id="KW-1185">Reference proteome</keyword>
<dbReference type="Pfam" id="PF08486">
    <property type="entry name" value="SpoIID"/>
    <property type="match status" value="1"/>
</dbReference>
<dbReference type="InterPro" id="IPR013486">
    <property type="entry name" value="SpoIID/LytB"/>
</dbReference>
<proteinExistence type="predicted"/>
<dbReference type="GO" id="GO:0030435">
    <property type="term" value="P:sporulation resulting in formation of a cellular spore"/>
    <property type="evidence" value="ECO:0007669"/>
    <property type="project" value="InterPro"/>
</dbReference>
<evidence type="ECO:0000313" key="3">
    <source>
        <dbReference type="EMBL" id="GCD21949.1"/>
    </source>
</evidence>
<dbReference type="Proteomes" id="UP000288246">
    <property type="component" value="Unassembled WGS sequence"/>
</dbReference>
<feature type="domain" description="Sporulation stage II protein D amidase enhancer LytB N-terminal" evidence="2">
    <location>
        <begin position="199"/>
        <end position="295"/>
    </location>
</feature>
<keyword evidence="1" id="KW-0732">Signal</keyword>
<dbReference type="NCBIfam" id="TIGR02669">
    <property type="entry name" value="SpoIID_LytB"/>
    <property type="match status" value="1"/>
</dbReference>
<comment type="caution">
    <text evidence="3">The sequence shown here is derived from an EMBL/GenBank/DDBJ whole genome shotgun (WGS) entry which is preliminary data.</text>
</comment>
<accession>A0A401V4V1</accession>
<evidence type="ECO:0000256" key="1">
    <source>
        <dbReference type="SAM" id="SignalP"/>
    </source>
</evidence>
<name>A0A401V4V1_9CELL</name>
<dbReference type="InterPro" id="IPR013693">
    <property type="entry name" value="SpoIID/LytB_N"/>
</dbReference>
<sequence length="887" mass="90684">MTLAGRLVAAAATLAIGVTTLVALSGPANAAEEVYPVPASGAWTVDGRAFGHGRGMSQWGAQAQALQGRSAAQILDFYYPGTGTATQPASTYVKTSLVTYTPASSVTVWAPEGRTIRMGTVGSETFGFTGRWTITVSGQTVTAQRRDAPNGAVTDTRQFTGVFRMESLDEYGMVIAASQGDTSGRWYRGDIRIEPTSGTAFNVTNSLPMESYLRSVVPRESPASWGAAALQAQAVAARTYAQWKVDHGSALCDTTTCQVYAGRGTANAAGTLTASNEDARSDAAIAATAGQVRTYNGAAAFTEFSSSNGGWTTAGGYPYQIAQQDPWTGSAPGDTVSRWTASLPVSTVAAQCPSNGTLRALVVTSRTGNGELGGRVLQARVDCSTGSRTIATPAFGLRSSWWRPRPTTPALEQVLVSSSAIDHGGQFAIGATPNVPLSWTLTVVDRSTGRLAATVHGSAQSGVRFNANWFGTYDSPPAGASPYVGPGTYDLTLSAQDDAGNQAAPFRTALEVRPPADPAPQAEVTLRGAGSYVPLTPTRVLDTRDTFSALGGGRRADVVVAGKAGVPADASAVVLNVTAVGTSVAGHLRVWPAGSAMPNTSVVNTDPARVQASLVTVALGGGGAVSVYNPVGTTHYLVDVLGYYTTGGTGARYTAVDPVRAFDSRYTGQQLTDGAPRTIDVAAALDVPAASLSAVTVNVTTTRAQGNGYVVAYGGGGLPTTSTVNLQLGADVANRAVVPVVNGTVTLALKGAPADAIVDIGGWYGAPGGTSGALFTPITPTRVLDTRLTTPLGPTGQRVVPVPTSVVPTGATAVAGTVTAVNQTAPWTHARVWPAGLPLTPTSDLNSTGAHTQANAVVVRLGAGGAVAVYNDQGTSHLLLDVVGYFG</sequence>
<dbReference type="RefSeq" id="WP_124344487.1">
    <property type="nucleotide sequence ID" value="NZ_BHYL01000384.1"/>
</dbReference>
<dbReference type="AlphaFoldDB" id="A0A401V4V1"/>
<feature type="signal peptide" evidence="1">
    <location>
        <begin position="1"/>
        <end position="30"/>
    </location>
</feature>
<dbReference type="OrthoDB" id="9773852at2"/>
<protein>
    <recommendedName>
        <fullName evidence="2">Sporulation stage II protein D amidase enhancer LytB N-terminal domain-containing protein</fullName>
    </recommendedName>
</protein>